<evidence type="ECO:0000313" key="1">
    <source>
        <dbReference type="EMBL" id="KAB7513852.1"/>
    </source>
</evidence>
<accession>A0A5N5U837</accession>
<dbReference type="Proteomes" id="UP000326865">
    <property type="component" value="Unassembled WGS sequence"/>
</dbReference>
<evidence type="ECO:0000313" key="4">
    <source>
        <dbReference type="Proteomes" id="UP000326207"/>
    </source>
</evidence>
<dbReference type="EMBL" id="QMDY01000003">
    <property type="protein sequence ID" value="KAB7518896.1"/>
    <property type="molecule type" value="Genomic_DNA"/>
</dbReference>
<dbReference type="Proteomes" id="UP000326207">
    <property type="component" value="Unassembled WGS sequence"/>
</dbReference>
<accession>A0A5N5U6R6</accession>
<evidence type="ECO:0000313" key="6">
    <source>
        <dbReference type="Proteomes" id="UP000326865"/>
    </source>
</evidence>
<dbReference type="RefSeq" id="WP_152120585.1">
    <property type="nucleotide sequence ID" value="NZ_QJOW01000004.1"/>
</dbReference>
<dbReference type="Proteomes" id="UP000326302">
    <property type="component" value="Unassembled WGS sequence"/>
</dbReference>
<name>A0A5N5U837_9EURY</name>
<evidence type="ECO:0000313" key="2">
    <source>
        <dbReference type="EMBL" id="KAB7514254.1"/>
    </source>
</evidence>
<accession>A0A5N5UJM5</accession>
<dbReference type="EMBL" id="QKKZ01000003">
    <property type="protein sequence ID" value="KAB7513852.1"/>
    <property type="molecule type" value="Genomic_DNA"/>
</dbReference>
<gene>
    <name evidence="1" type="ORF">DM867_08625</name>
    <name evidence="2" type="ORF">DMP03_10280</name>
    <name evidence="3" type="ORF">DP108_06980</name>
</gene>
<keyword evidence="6" id="KW-1185">Reference proteome</keyword>
<dbReference type="AlphaFoldDB" id="A0A5N5U837"/>
<evidence type="ECO:0000313" key="5">
    <source>
        <dbReference type="Proteomes" id="UP000326302"/>
    </source>
</evidence>
<protein>
    <submittedName>
        <fullName evidence="1">Uncharacterized protein</fullName>
    </submittedName>
</protein>
<organism evidence="1 6">
    <name type="scientific">Halosegnis rubeus</name>
    <dbReference type="NCBI Taxonomy" id="2212850"/>
    <lineage>
        <taxon>Archaea</taxon>
        <taxon>Methanobacteriati</taxon>
        <taxon>Methanobacteriota</taxon>
        <taxon>Stenosarchaea group</taxon>
        <taxon>Halobacteria</taxon>
        <taxon>Halobacteriales</taxon>
        <taxon>Natronomonadaceae</taxon>
        <taxon>Halosegnis</taxon>
    </lineage>
</organism>
<dbReference type="OrthoDB" id="194131at2157"/>
<comment type="caution">
    <text evidence="1">The sequence shown here is derived from an EMBL/GenBank/DDBJ whole genome shotgun (WGS) entry which is preliminary data.</text>
</comment>
<sequence length="79" mass="8698">MLTIDLDEFMIEIQDGTIKHVGSSTTSVDAKLYDVTEAEARQFGDQIKFAFEDGEGNMIEVALNGPEVQSIVGDLNEME</sequence>
<dbReference type="EMBL" id="QJOW01000004">
    <property type="protein sequence ID" value="KAB7514254.1"/>
    <property type="molecule type" value="Genomic_DNA"/>
</dbReference>
<evidence type="ECO:0000313" key="3">
    <source>
        <dbReference type="EMBL" id="KAB7518896.1"/>
    </source>
</evidence>
<reference evidence="4 5" key="1">
    <citation type="submission" date="2019-10" db="EMBL/GenBank/DDBJ databases">
        <title>Unraveling microbial dark matter from salterns through culturing: the case of the genus Halosegnis.</title>
        <authorList>
            <person name="Duran-Viseras A."/>
            <person name="Andrei A.-S."/>
            <person name="Vera-Gargallo B."/>
            <person name="Ghai R."/>
            <person name="Sanchez-Porro C."/>
            <person name="Ventosa A."/>
        </authorList>
    </citation>
    <scope>NUCLEOTIDE SEQUENCE [LARGE SCALE GENOMIC DNA]</scope>
    <source>
        <strain evidence="2 5">F17-44</strain>
        <strain evidence="1 6">F18-79</strain>
        <strain evidence="3 4">F19-13</strain>
    </source>
</reference>
<proteinExistence type="predicted"/>